<dbReference type="InterPro" id="IPR050057">
    <property type="entry name" value="Prokaryotic/Mito_RF"/>
</dbReference>
<dbReference type="AlphaFoldDB" id="A0A523YMD9"/>
<sequence>MQRSEVASLDKVEFRYQQLSRLLSDPNVLENRQLLEKYSKEYRELEVTFFLWQKYKKIQNEITNLEDILEDKKETQEIKELAEEEKKSLNNELAEIEKKLSDLLKPGDQYSHRNVIVEIRAGAGGEEAALFAADLYKMYTRFGEKRGWTIENINHRPTNRGGFKEAVFAIEGRDVFSTLRFESGVHRVQRVPVTESSGRIHTSTVTVAVLPEAEEVEVEIKPEDLRIDTFHSRGAGGQHVNVTDSAVRITHRPTGIIIQCQDERSQHQNKIKAMRVLRAELLQRKESEQQREISKQRKNQIGSGERSERIRTYNFPQNRVTDHRIHLTLHNLEGILNGEMDSLIGSLQRKLREERVVVGKEQT</sequence>
<keyword evidence="9" id="KW-0175">Coiled coil</keyword>
<comment type="PTM">
    <text evidence="7">Methylated by PrmC. Methylation increases the termination efficiency of RF1.</text>
</comment>
<dbReference type="FunFam" id="3.30.70.1660:FF:000002">
    <property type="entry name" value="Peptide chain release factor 1"/>
    <property type="match status" value="1"/>
</dbReference>
<organism evidence="12 13">
    <name type="scientific">Aerophobetes bacterium</name>
    <dbReference type="NCBI Taxonomy" id="2030807"/>
    <lineage>
        <taxon>Bacteria</taxon>
        <taxon>Candidatus Aerophobota</taxon>
    </lineage>
</organism>
<comment type="caution">
    <text evidence="12">The sequence shown here is derived from an EMBL/GenBank/DDBJ whole genome shotgun (WGS) entry which is preliminary data.</text>
</comment>
<evidence type="ECO:0000256" key="8">
    <source>
        <dbReference type="NCBIfam" id="TIGR00019"/>
    </source>
</evidence>
<dbReference type="FunFam" id="3.30.70.1660:FF:000004">
    <property type="entry name" value="Peptide chain release factor 1"/>
    <property type="match status" value="1"/>
</dbReference>
<evidence type="ECO:0000256" key="7">
    <source>
        <dbReference type="HAMAP-Rule" id="MF_00093"/>
    </source>
</evidence>
<dbReference type="NCBIfam" id="TIGR00019">
    <property type="entry name" value="prfA"/>
    <property type="match status" value="1"/>
</dbReference>
<comment type="subcellular location">
    <subcellularLocation>
        <location evidence="2 7">Cytoplasm</location>
    </subcellularLocation>
</comment>
<evidence type="ECO:0000256" key="1">
    <source>
        <dbReference type="ARBA" id="ARBA00002986"/>
    </source>
</evidence>
<dbReference type="GO" id="GO:0005829">
    <property type="term" value="C:cytosol"/>
    <property type="evidence" value="ECO:0007669"/>
    <property type="project" value="UniProtKB-ARBA"/>
</dbReference>
<evidence type="ECO:0000256" key="5">
    <source>
        <dbReference type="ARBA" id="ARBA00022490"/>
    </source>
</evidence>
<feature type="coiled-coil region" evidence="9">
    <location>
        <begin position="55"/>
        <end position="99"/>
    </location>
</feature>
<dbReference type="InterPro" id="IPR004373">
    <property type="entry name" value="RF-1"/>
</dbReference>
<dbReference type="InterPro" id="IPR005139">
    <property type="entry name" value="PCRF"/>
</dbReference>
<dbReference type="SMART" id="SM00937">
    <property type="entry name" value="PCRF"/>
    <property type="match status" value="1"/>
</dbReference>
<evidence type="ECO:0000256" key="9">
    <source>
        <dbReference type="SAM" id="Coils"/>
    </source>
</evidence>
<protein>
    <recommendedName>
        <fullName evidence="7 8">Peptide chain release factor 1</fullName>
        <shortName evidence="7">RF-1</shortName>
    </recommendedName>
</protein>
<evidence type="ECO:0000256" key="10">
    <source>
        <dbReference type="SAM" id="MobiDB-lite"/>
    </source>
</evidence>
<feature type="region of interest" description="Disordered" evidence="10">
    <location>
        <begin position="287"/>
        <end position="315"/>
    </location>
</feature>
<gene>
    <name evidence="7 12" type="primary">prfA</name>
    <name evidence="12" type="ORF">E3J33_03235</name>
</gene>
<keyword evidence="5 7" id="KW-0963">Cytoplasm</keyword>
<dbReference type="InterPro" id="IPR000352">
    <property type="entry name" value="Pep_chain_release_fac_I"/>
</dbReference>
<name>A0A523YMD9_UNCAE</name>
<feature type="domain" description="Prokaryotic-type class I peptide chain release factors" evidence="11">
    <location>
        <begin position="231"/>
        <end position="247"/>
    </location>
</feature>
<dbReference type="Gene3D" id="6.10.140.1950">
    <property type="match status" value="1"/>
</dbReference>
<dbReference type="InterPro" id="IPR045853">
    <property type="entry name" value="Pep_chain_release_fac_I_sf"/>
</dbReference>
<accession>A0A523YMD9</accession>
<proteinExistence type="inferred from homology"/>
<evidence type="ECO:0000256" key="2">
    <source>
        <dbReference type="ARBA" id="ARBA00004496"/>
    </source>
</evidence>
<dbReference type="PANTHER" id="PTHR43804:SF7">
    <property type="entry name" value="LD18447P"/>
    <property type="match status" value="1"/>
</dbReference>
<dbReference type="Gene3D" id="3.30.70.1660">
    <property type="match status" value="1"/>
</dbReference>
<feature type="modified residue" description="N5-methylglutamine" evidence="7">
    <location>
        <position position="238"/>
    </location>
</feature>
<dbReference type="Pfam" id="PF03462">
    <property type="entry name" value="PCRF"/>
    <property type="match status" value="1"/>
</dbReference>
<dbReference type="GO" id="GO:0016149">
    <property type="term" value="F:translation release factor activity, codon specific"/>
    <property type="evidence" value="ECO:0007669"/>
    <property type="project" value="UniProtKB-UniRule"/>
</dbReference>
<evidence type="ECO:0000313" key="12">
    <source>
        <dbReference type="EMBL" id="TET92733.1"/>
    </source>
</evidence>
<comment type="similarity">
    <text evidence="3 7">Belongs to the prokaryotic/mitochondrial release factor family.</text>
</comment>
<dbReference type="PROSITE" id="PS00745">
    <property type="entry name" value="RF_PROK_I"/>
    <property type="match status" value="1"/>
</dbReference>
<dbReference type="Pfam" id="PF00472">
    <property type="entry name" value="RF-1"/>
    <property type="match status" value="1"/>
</dbReference>
<evidence type="ECO:0000256" key="3">
    <source>
        <dbReference type="ARBA" id="ARBA00010835"/>
    </source>
</evidence>
<comment type="function">
    <text evidence="1 7">Peptide chain release factor 1 directs the termination of translation in response to the peptide chain termination codons UAG and UAA.</text>
</comment>
<dbReference type="PANTHER" id="PTHR43804">
    <property type="entry name" value="LD18447P"/>
    <property type="match status" value="1"/>
</dbReference>
<dbReference type="NCBIfam" id="NF001859">
    <property type="entry name" value="PRK00591.1"/>
    <property type="match status" value="1"/>
</dbReference>
<evidence type="ECO:0000256" key="4">
    <source>
        <dbReference type="ARBA" id="ARBA00022481"/>
    </source>
</evidence>
<keyword evidence="4 7" id="KW-0488">Methylation</keyword>
<dbReference type="FunFam" id="3.30.160.20:FF:000004">
    <property type="entry name" value="Peptide chain release factor 1"/>
    <property type="match status" value="1"/>
</dbReference>
<dbReference type="HAMAP" id="MF_00093">
    <property type="entry name" value="Rel_fac_1"/>
    <property type="match status" value="1"/>
</dbReference>
<evidence type="ECO:0000256" key="6">
    <source>
        <dbReference type="ARBA" id="ARBA00022917"/>
    </source>
</evidence>
<reference evidence="12 13" key="1">
    <citation type="submission" date="2019-03" db="EMBL/GenBank/DDBJ databases">
        <title>Metabolic potential of uncultured bacteria and archaea associated with petroleum seepage in deep-sea sediments.</title>
        <authorList>
            <person name="Dong X."/>
            <person name="Hubert C."/>
        </authorList>
    </citation>
    <scope>NUCLEOTIDE SEQUENCE [LARGE SCALE GENOMIC DNA]</scope>
    <source>
        <strain evidence="12">E29_bin28</strain>
    </source>
</reference>
<evidence type="ECO:0000259" key="11">
    <source>
        <dbReference type="PROSITE" id="PS00745"/>
    </source>
</evidence>
<dbReference type="Proteomes" id="UP000316925">
    <property type="component" value="Unassembled WGS sequence"/>
</dbReference>
<evidence type="ECO:0000313" key="13">
    <source>
        <dbReference type="Proteomes" id="UP000316925"/>
    </source>
</evidence>
<keyword evidence="6 7" id="KW-0648">Protein biosynthesis</keyword>
<dbReference type="EMBL" id="SOIJ01000183">
    <property type="protein sequence ID" value="TET92733.1"/>
    <property type="molecule type" value="Genomic_DNA"/>
</dbReference>
<dbReference type="SUPFAM" id="SSF75620">
    <property type="entry name" value="Release factor"/>
    <property type="match status" value="1"/>
</dbReference>
<dbReference type="Gene3D" id="3.30.160.20">
    <property type="match status" value="1"/>
</dbReference>